<evidence type="ECO:0000313" key="1">
    <source>
        <dbReference type="EMBL" id="KYO64937.1"/>
    </source>
</evidence>
<gene>
    <name evidence="1" type="ORF">ATZ99_17990</name>
</gene>
<proteinExistence type="predicted"/>
<protein>
    <recommendedName>
        <fullName evidence="3">Thymidylate synthase</fullName>
    </recommendedName>
</protein>
<comment type="caution">
    <text evidence="1">The sequence shown here is derived from an EMBL/GenBank/DDBJ whole genome shotgun (WGS) entry which is preliminary data.</text>
</comment>
<dbReference type="Proteomes" id="UP000075737">
    <property type="component" value="Unassembled WGS sequence"/>
</dbReference>
<dbReference type="OrthoDB" id="1887429at2"/>
<keyword evidence="2" id="KW-1185">Reference proteome</keyword>
<dbReference type="InterPro" id="IPR003745">
    <property type="entry name" value="DUF166"/>
</dbReference>
<sequence length="268" mass="30182">MEKYRLLLAAGKDDPIFPPPFYCRYSGEYIIRKFLPNLTFNKMGKGCISSECLEYKKSQVKDFTPNIAGLIFFPTVLPEILDEPESYLPDELPEHNVLIAAGVHPDLLVDLLKRAKKAGCKVFIAPKEDPKWIDKYLESKLKKICEECGIEYLFPKPFCSVKKTVSKLIDDFLTEFKMGMPEYRVEVDKKGYITGVEVIRSAPCGATYFVAYGLLGKRMGEEAINTANRLWHAYPCIASNAVDGETGDSVMHLAAHINLKAAEKNLRA</sequence>
<dbReference type="RefSeq" id="WP_068748909.1">
    <property type="nucleotide sequence ID" value="NZ_LOHZ01000039.1"/>
</dbReference>
<evidence type="ECO:0008006" key="3">
    <source>
        <dbReference type="Google" id="ProtNLM"/>
    </source>
</evidence>
<name>A0A162MB75_9FIRM</name>
<evidence type="ECO:0000313" key="2">
    <source>
        <dbReference type="Proteomes" id="UP000075737"/>
    </source>
</evidence>
<dbReference type="AlphaFoldDB" id="A0A162MB75"/>
<dbReference type="STRING" id="520767.ATZ99_17990"/>
<dbReference type="EMBL" id="LOHZ01000039">
    <property type="protein sequence ID" value="KYO64937.1"/>
    <property type="molecule type" value="Genomic_DNA"/>
</dbReference>
<accession>A0A162MB75</accession>
<reference evidence="1 2" key="1">
    <citation type="submission" date="2015-12" db="EMBL/GenBank/DDBJ databases">
        <title>Draft genome of Thermovenabulum gondwanense isolated from a red thermophilic microbial mat colonisisng an outflow channel of a bore well.</title>
        <authorList>
            <person name="Patel B.K."/>
        </authorList>
    </citation>
    <scope>NUCLEOTIDE SEQUENCE [LARGE SCALE GENOMIC DNA]</scope>
    <source>
        <strain evidence="1 2">R270</strain>
    </source>
</reference>
<dbReference type="Pfam" id="PF02593">
    <property type="entry name" value="DUF166"/>
    <property type="match status" value="1"/>
</dbReference>
<organism evidence="1 2">
    <name type="scientific">Thermovenabulum gondwanense</name>
    <dbReference type="NCBI Taxonomy" id="520767"/>
    <lineage>
        <taxon>Bacteria</taxon>
        <taxon>Bacillati</taxon>
        <taxon>Bacillota</taxon>
        <taxon>Clostridia</taxon>
        <taxon>Thermosediminibacterales</taxon>
        <taxon>Thermosediminibacteraceae</taxon>
        <taxon>Thermovenabulum</taxon>
    </lineage>
</organism>